<feature type="compositionally biased region" description="Gly residues" evidence="9">
    <location>
        <begin position="10"/>
        <end position="39"/>
    </location>
</feature>
<dbReference type="Proteomes" id="UP000186922">
    <property type="component" value="Unassembled WGS sequence"/>
</dbReference>
<dbReference type="STRING" id="947166.A0A1D1V7V5"/>
<evidence type="ECO:0000256" key="2">
    <source>
        <dbReference type="ARBA" id="ARBA00022517"/>
    </source>
</evidence>
<feature type="compositionally biased region" description="Gly residues" evidence="9">
    <location>
        <begin position="206"/>
        <end position="216"/>
    </location>
</feature>
<reference evidence="10 11" key="1">
    <citation type="journal article" date="2016" name="Nat. Commun.">
        <title>Extremotolerant tardigrade genome and improved radiotolerance of human cultured cells by tardigrade-unique protein.</title>
        <authorList>
            <person name="Hashimoto T."/>
            <person name="Horikawa D.D."/>
            <person name="Saito Y."/>
            <person name="Kuwahara H."/>
            <person name="Kozuka-Hata H."/>
            <person name="Shin-I T."/>
            <person name="Minakuchi Y."/>
            <person name="Ohishi K."/>
            <person name="Motoyama A."/>
            <person name="Aizu T."/>
            <person name="Enomoto A."/>
            <person name="Kondo K."/>
            <person name="Tanaka S."/>
            <person name="Hara Y."/>
            <person name="Koshikawa S."/>
            <person name="Sagara H."/>
            <person name="Miura T."/>
            <person name="Yokobori S."/>
            <person name="Miyagawa K."/>
            <person name="Suzuki Y."/>
            <person name="Kubo T."/>
            <person name="Oyama M."/>
            <person name="Kohara Y."/>
            <person name="Fujiyama A."/>
            <person name="Arakawa K."/>
            <person name="Katayama T."/>
            <person name="Toyoda A."/>
            <person name="Kunieda T."/>
        </authorList>
    </citation>
    <scope>NUCLEOTIDE SEQUENCE [LARGE SCALE GENOMIC DNA]</scope>
    <source>
        <strain evidence="10 11">YOKOZUNA-1</strain>
    </source>
</reference>
<comment type="similarity">
    <text evidence="7 8">Belongs to the GAR1 family.</text>
</comment>
<dbReference type="SUPFAM" id="SSF50447">
    <property type="entry name" value="Translation proteins"/>
    <property type="match status" value="1"/>
</dbReference>
<comment type="subunit">
    <text evidence="8">Component of the small nucleolar ribonucleoprotein particles containing H/ACA-type snoRNAs (H/ACA snoRNPs).</text>
</comment>
<comment type="caution">
    <text evidence="10">The sequence shown here is derived from an EMBL/GenBank/DDBJ whole genome shotgun (WGS) entry which is preliminary data.</text>
</comment>
<keyword evidence="6 8" id="KW-0687">Ribonucleoprotein</keyword>
<evidence type="ECO:0000256" key="3">
    <source>
        <dbReference type="ARBA" id="ARBA00022552"/>
    </source>
</evidence>
<dbReference type="Gene3D" id="2.40.10.230">
    <property type="entry name" value="Probable tRNA pseudouridine synthase domain"/>
    <property type="match status" value="1"/>
</dbReference>
<comment type="subcellular location">
    <subcellularLocation>
        <location evidence="1 8">Nucleus</location>
        <location evidence="1 8">Nucleolus</location>
    </subcellularLocation>
</comment>
<evidence type="ECO:0000256" key="6">
    <source>
        <dbReference type="ARBA" id="ARBA00023274"/>
    </source>
</evidence>
<dbReference type="InterPro" id="IPR009000">
    <property type="entry name" value="Transl_B-barrel_sf"/>
</dbReference>
<protein>
    <recommendedName>
        <fullName evidence="8">H/ACA ribonucleoprotein complex subunit</fullName>
    </recommendedName>
</protein>
<dbReference type="Pfam" id="PF04410">
    <property type="entry name" value="Gar1"/>
    <property type="match status" value="1"/>
</dbReference>
<dbReference type="AlphaFoldDB" id="A0A1D1V7V5"/>
<keyword evidence="11" id="KW-1185">Reference proteome</keyword>
<evidence type="ECO:0000256" key="8">
    <source>
        <dbReference type="RuleBase" id="RU364004"/>
    </source>
</evidence>
<accession>A0A1D1V7V5</accession>
<evidence type="ECO:0000256" key="5">
    <source>
        <dbReference type="ARBA" id="ARBA00023242"/>
    </source>
</evidence>
<dbReference type="PANTHER" id="PTHR23237:SF6">
    <property type="entry name" value="H_ACA RIBONUCLEOPROTEIN COMPLEX SUBUNIT 1"/>
    <property type="match status" value="1"/>
</dbReference>
<evidence type="ECO:0000256" key="4">
    <source>
        <dbReference type="ARBA" id="ARBA00022884"/>
    </source>
</evidence>
<dbReference type="GO" id="GO:0034513">
    <property type="term" value="F:box H/ACA snoRNA binding"/>
    <property type="evidence" value="ECO:0007669"/>
    <property type="project" value="TreeGrafter"/>
</dbReference>
<keyword evidence="5 8" id="KW-0539">Nucleus</keyword>
<keyword evidence="2 8" id="KW-0690">Ribosome biogenesis</keyword>
<comment type="function">
    <text evidence="8">Required for ribosome biogenesis. Part of a complex which catalyzes pseudouridylation of rRNA. This involves the isomerization of uridine such that the ribose is subsequently attached to C5, instead of the normal N1. Pseudouridine ("psi") residues may serve to stabilize the conformation of rRNAs.</text>
</comment>
<feature type="region of interest" description="Disordered" evidence="9">
    <location>
        <begin position="1"/>
        <end position="46"/>
    </location>
</feature>
<dbReference type="InterPro" id="IPR038664">
    <property type="entry name" value="Gar1/Naf1_Cbf5-bd_sf"/>
</dbReference>
<dbReference type="InterPro" id="IPR007504">
    <property type="entry name" value="H/ACA_rnp_Gar1/Naf1"/>
</dbReference>
<dbReference type="OrthoDB" id="2187159at2759"/>
<keyword evidence="3 8" id="KW-0698">rRNA processing</keyword>
<feature type="compositionally biased region" description="Basic and acidic residues" evidence="9">
    <location>
        <begin position="157"/>
        <end position="204"/>
    </location>
</feature>
<keyword evidence="4 8" id="KW-0694">RNA-binding</keyword>
<evidence type="ECO:0000256" key="9">
    <source>
        <dbReference type="SAM" id="MobiDB-lite"/>
    </source>
</evidence>
<sequence>MSFRGRSRGGGRGDLGGGGRGGGRFRGRGGFGGRGGGGDRGYDAPPESVMEFGSLEHPCENDLVLKSNLEKVPYFNAPIYLENKEPIGKVDEIFGPIRDYSVSVKLGENMNANSFSKSTKFFIDPMKLLPLERFLSSAPRGSSRGARGGGRGGPRGGRGDFRGRGGFRGGDRGGFRGGDRGGFRGGDRGRGFGDRGRGVFDRGGGRGRGFGGGDRGGPPNKRFKPY</sequence>
<dbReference type="GO" id="GO:0000454">
    <property type="term" value="P:snoRNA guided rRNA pseudouridine synthesis"/>
    <property type="evidence" value="ECO:0007669"/>
    <property type="project" value="TreeGrafter"/>
</dbReference>
<proteinExistence type="inferred from homology"/>
<dbReference type="PANTHER" id="PTHR23237">
    <property type="entry name" value="NUCLEOLAR PROTEIN FAMILY A MEMBER 1 SNORNP PROTEIN GAR1"/>
    <property type="match status" value="1"/>
</dbReference>
<feature type="region of interest" description="Disordered" evidence="9">
    <location>
        <begin position="137"/>
        <end position="226"/>
    </location>
</feature>
<evidence type="ECO:0000313" key="10">
    <source>
        <dbReference type="EMBL" id="GAU97781.1"/>
    </source>
</evidence>
<evidence type="ECO:0000256" key="7">
    <source>
        <dbReference type="ARBA" id="ARBA00038293"/>
    </source>
</evidence>
<feature type="compositionally biased region" description="Gly residues" evidence="9">
    <location>
        <begin position="146"/>
        <end position="156"/>
    </location>
</feature>
<dbReference type="FunFam" id="2.40.10.230:FF:000001">
    <property type="entry name" value="H/ACA ribonucleoprotein complex subunit"/>
    <property type="match status" value="1"/>
</dbReference>
<gene>
    <name evidence="10" type="primary">RvY_09017-1</name>
    <name evidence="10" type="synonym">RvY_09017.1</name>
    <name evidence="10" type="ORF">RvY_09017</name>
</gene>
<dbReference type="GO" id="GO:0031429">
    <property type="term" value="C:box H/ACA snoRNP complex"/>
    <property type="evidence" value="ECO:0007669"/>
    <property type="project" value="TreeGrafter"/>
</dbReference>
<evidence type="ECO:0000256" key="1">
    <source>
        <dbReference type="ARBA" id="ARBA00004604"/>
    </source>
</evidence>
<name>A0A1D1V7V5_RAMVA</name>
<dbReference type="EMBL" id="BDGG01000004">
    <property type="protein sequence ID" value="GAU97781.1"/>
    <property type="molecule type" value="Genomic_DNA"/>
</dbReference>
<evidence type="ECO:0000313" key="11">
    <source>
        <dbReference type="Proteomes" id="UP000186922"/>
    </source>
</evidence>
<organism evidence="10 11">
    <name type="scientific">Ramazzottius varieornatus</name>
    <name type="common">Water bear</name>
    <name type="synonym">Tardigrade</name>
    <dbReference type="NCBI Taxonomy" id="947166"/>
    <lineage>
        <taxon>Eukaryota</taxon>
        <taxon>Metazoa</taxon>
        <taxon>Ecdysozoa</taxon>
        <taxon>Tardigrada</taxon>
        <taxon>Eutardigrada</taxon>
        <taxon>Parachela</taxon>
        <taxon>Hypsibioidea</taxon>
        <taxon>Ramazzottiidae</taxon>
        <taxon>Ramazzottius</taxon>
    </lineage>
</organism>